<feature type="transmembrane region" description="Helical" evidence="7">
    <location>
        <begin position="364"/>
        <end position="381"/>
    </location>
</feature>
<name>A0A286RK69_9BACT</name>
<dbReference type="InterPro" id="IPR051447">
    <property type="entry name" value="Lipoprotein-release_system"/>
</dbReference>
<dbReference type="Proteomes" id="UP000215086">
    <property type="component" value="Chromosome"/>
</dbReference>
<evidence type="ECO:0000259" key="8">
    <source>
        <dbReference type="Pfam" id="PF02687"/>
    </source>
</evidence>
<comment type="subcellular location">
    <subcellularLocation>
        <location evidence="1">Cell membrane</location>
        <topology evidence="1">Multi-pass membrane protein</topology>
    </subcellularLocation>
</comment>
<keyword evidence="3" id="KW-1003">Cell membrane</keyword>
<dbReference type="GO" id="GO:0044874">
    <property type="term" value="P:lipoprotein localization to outer membrane"/>
    <property type="evidence" value="ECO:0007669"/>
    <property type="project" value="TreeGrafter"/>
</dbReference>
<feature type="transmembrane region" description="Helical" evidence="7">
    <location>
        <begin position="438"/>
        <end position="461"/>
    </location>
</feature>
<organism evidence="10 11">
    <name type="scientific">Thermogutta terrifontis</name>
    <dbReference type="NCBI Taxonomy" id="1331910"/>
    <lineage>
        <taxon>Bacteria</taxon>
        <taxon>Pseudomonadati</taxon>
        <taxon>Planctomycetota</taxon>
        <taxon>Planctomycetia</taxon>
        <taxon>Pirellulales</taxon>
        <taxon>Thermoguttaceae</taxon>
        <taxon>Thermogutta</taxon>
    </lineage>
</organism>
<evidence type="ECO:0000256" key="2">
    <source>
        <dbReference type="ARBA" id="ARBA00005236"/>
    </source>
</evidence>
<feature type="transmembrane region" description="Helical" evidence="7">
    <location>
        <begin position="717"/>
        <end position="735"/>
    </location>
</feature>
<keyword evidence="5 7" id="KW-1133">Transmembrane helix</keyword>
<dbReference type="InterPro" id="IPR003838">
    <property type="entry name" value="ABC3_permease_C"/>
</dbReference>
<evidence type="ECO:0000259" key="9">
    <source>
        <dbReference type="Pfam" id="PF12704"/>
    </source>
</evidence>
<dbReference type="PROSITE" id="PS51257">
    <property type="entry name" value="PROKAR_LIPOPROTEIN"/>
    <property type="match status" value="1"/>
</dbReference>
<feature type="domain" description="ABC3 transporter permease C-terminal" evidence="8">
    <location>
        <begin position="674"/>
        <end position="771"/>
    </location>
</feature>
<dbReference type="InterPro" id="IPR025857">
    <property type="entry name" value="MacB_PCD"/>
</dbReference>
<evidence type="ECO:0000256" key="4">
    <source>
        <dbReference type="ARBA" id="ARBA00022692"/>
    </source>
</evidence>
<keyword evidence="11" id="KW-1185">Reference proteome</keyword>
<protein>
    <submittedName>
        <fullName evidence="10">ABC-type antimicrobial peptide transport system, permease component</fullName>
    </submittedName>
</protein>
<feature type="transmembrane region" description="Helical" evidence="7">
    <location>
        <begin position="755"/>
        <end position="776"/>
    </location>
</feature>
<evidence type="ECO:0000256" key="6">
    <source>
        <dbReference type="ARBA" id="ARBA00023136"/>
    </source>
</evidence>
<feature type="domain" description="ABC3 transporter permease C-terminal" evidence="8">
    <location>
        <begin position="272"/>
        <end position="391"/>
    </location>
</feature>
<reference evidence="10 11" key="1">
    <citation type="journal article" name="Front. Microbiol.">
        <title>Sugar Metabolism of the First Thermophilic Planctomycete Thermogutta terrifontis: Comparative Genomic and Transcriptomic Approaches.</title>
        <authorList>
            <person name="Elcheninov A.G."/>
            <person name="Menzel P."/>
            <person name="Gudbergsdottir S.R."/>
            <person name="Slesarev A.I."/>
            <person name="Kadnikov V.V."/>
            <person name="Krogh A."/>
            <person name="Bonch-Osmolovskaya E.A."/>
            <person name="Peng X."/>
            <person name="Kublanov I.V."/>
        </authorList>
    </citation>
    <scope>NUCLEOTIDE SEQUENCE [LARGE SCALE GENOMIC DNA]</scope>
    <source>
        <strain evidence="10 11">R1</strain>
    </source>
</reference>
<evidence type="ECO:0000313" key="10">
    <source>
        <dbReference type="EMBL" id="ASV76354.1"/>
    </source>
</evidence>
<feature type="transmembrane region" description="Helical" evidence="7">
    <location>
        <begin position="661"/>
        <end position="688"/>
    </location>
</feature>
<sequence>MFGLLHRKLLRELLASGMTVLAIVLVTMVGIACFVAMRSAHRNLSWARDYYYSRGRMADFWISVKKLPRGELARLKDVPGIVEIEPRIRFPVTVDLPDQNKPLAGVAISLPDSFRPTLNQIEILRGGYFTGTQPKEVIVNDVFAEAHGLRVGDKITLNLGRRREDLTIVGTAFSCEFVYPLGPAAIVPDREGFGIFYLKDSFAQDVYDMAGAANELVGRLTPAAREAARTILAELERRIDEYGVISNVPLDEYPSNTFLSQEIEGLRAFAFIIPAVFLIVAGIIVNIVMIRRIEQQRIIIGTLKALGMDDRLIGWHVLEYALAVGALGGILGCGLGQWLANSMTYLYGRFYEFPRLPSRCYPDLHIEAVALAILAAAAGGWQGMRRSLTLEPATAMRPAAPPVGGSVFLERLRFFWQTLTPPWRMVFRYLLRHPFRTVAGLVTGLLATAVMSMILSLTIGIDYLMTFHFQWVYRSDATLVLKNEQNDTVMDEVRQLPGVRWVEPVLAVPVTLRYQGREKLTAVTGLRQDRRLTVPRDRLGHAIAIPPVGFVISRQLAQEFGLAAGDEVEWRPVKGRREWYRSPITSIADDYVGTAVYANIAYLTQVLGEEYPVNRIQISLDRNPQQRLRFFQSLKKLAEVEEVLNHADMKANLENTLLRNIWVILSFEIGFAGSLFFGALLSAGVIAVEERRREFGALYVTGYTPLQIGGLLAREHLVILTLGLIMGLPLGYVLADYVVATYQSDVLRMPLLFPPRVWLLTAFWGTVFAAASHLVVEIMIWRTAWLETVKANE</sequence>
<feature type="transmembrane region" description="Helical" evidence="7">
    <location>
        <begin position="12"/>
        <end position="37"/>
    </location>
</feature>
<gene>
    <name evidence="10" type="ORF">THTE_3753</name>
</gene>
<dbReference type="PANTHER" id="PTHR30489:SF0">
    <property type="entry name" value="LIPOPROTEIN-RELEASING SYSTEM TRANSMEMBRANE PROTEIN LOLE"/>
    <property type="match status" value="1"/>
</dbReference>
<evidence type="ECO:0000256" key="5">
    <source>
        <dbReference type="ARBA" id="ARBA00022989"/>
    </source>
</evidence>
<dbReference type="KEGG" id="ttf:THTE_3753"/>
<evidence type="ECO:0000256" key="3">
    <source>
        <dbReference type="ARBA" id="ARBA00022475"/>
    </source>
</evidence>
<dbReference type="EMBL" id="CP018477">
    <property type="protein sequence ID" value="ASV76354.1"/>
    <property type="molecule type" value="Genomic_DNA"/>
</dbReference>
<accession>A0A286RK69</accession>
<evidence type="ECO:0000256" key="7">
    <source>
        <dbReference type="SAM" id="Phobius"/>
    </source>
</evidence>
<feature type="transmembrane region" description="Helical" evidence="7">
    <location>
        <begin position="268"/>
        <end position="290"/>
    </location>
</feature>
<dbReference type="Pfam" id="PF12704">
    <property type="entry name" value="MacB_PCD"/>
    <property type="match status" value="1"/>
</dbReference>
<dbReference type="AlphaFoldDB" id="A0A286RK69"/>
<dbReference type="GO" id="GO:0098797">
    <property type="term" value="C:plasma membrane protein complex"/>
    <property type="evidence" value="ECO:0007669"/>
    <property type="project" value="TreeGrafter"/>
</dbReference>
<keyword evidence="4 7" id="KW-0812">Transmembrane</keyword>
<feature type="transmembrane region" description="Helical" evidence="7">
    <location>
        <begin position="317"/>
        <end position="340"/>
    </location>
</feature>
<keyword evidence="6 7" id="KW-0472">Membrane</keyword>
<dbReference type="RefSeq" id="WP_095416159.1">
    <property type="nucleotide sequence ID" value="NZ_CP018477.1"/>
</dbReference>
<dbReference type="Pfam" id="PF02687">
    <property type="entry name" value="FtsX"/>
    <property type="match status" value="2"/>
</dbReference>
<evidence type="ECO:0000313" key="11">
    <source>
        <dbReference type="Proteomes" id="UP000215086"/>
    </source>
</evidence>
<evidence type="ECO:0000256" key="1">
    <source>
        <dbReference type="ARBA" id="ARBA00004651"/>
    </source>
</evidence>
<comment type="similarity">
    <text evidence="2">Belongs to the ABC-4 integral membrane protein family. LolC/E subfamily.</text>
</comment>
<feature type="domain" description="MacB-like periplasmic core" evidence="9">
    <location>
        <begin position="23"/>
        <end position="195"/>
    </location>
</feature>
<proteinExistence type="inferred from homology"/>
<dbReference type="PANTHER" id="PTHR30489">
    <property type="entry name" value="LIPOPROTEIN-RELEASING SYSTEM TRANSMEMBRANE PROTEIN LOLE"/>
    <property type="match status" value="1"/>
</dbReference>
<dbReference type="OrthoDB" id="5137249at2"/>